<evidence type="ECO:0000256" key="1">
    <source>
        <dbReference type="SAM" id="MobiDB-lite"/>
    </source>
</evidence>
<comment type="caution">
    <text evidence="5">The sequence shown here is derived from an EMBL/GenBank/DDBJ whole genome shotgun (WGS) entry which is preliminary data.</text>
</comment>
<dbReference type="InterPro" id="IPR052020">
    <property type="entry name" value="Cyclic_di-GMP/3'3'-cGAMP_PDE"/>
</dbReference>
<dbReference type="Gene3D" id="3.30.450.40">
    <property type="match status" value="1"/>
</dbReference>
<dbReference type="InterPro" id="IPR029016">
    <property type="entry name" value="GAF-like_dom_sf"/>
</dbReference>
<feature type="domain" description="PAS" evidence="2">
    <location>
        <begin position="55"/>
        <end position="99"/>
    </location>
</feature>
<evidence type="ECO:0000313" key="5">
    <source>
        <dbReference type="EMBL" id="GAA0514662.1"/>
    </source>
</evidence>
<dbReference type="InterPro" id="IPR035965">
    <property type="entry name" value="PAS-like_dom_sf"/>
</dbReference>
<dbReference type="EMBL" id="BAAADB010000021">
    <property type="protein sequence ID" value="GAA0514662.1"/>
    <property type="molecule type" value="Genomic_DNA"/>
</dbReference>
<dbReference type="Pfam" id="PF00989">
    <property type="entry name" value="PAS"/>
    <property type="match status" value="1"/>
</dbReference>
<proteinExistence type="predicted"/>
<dbReference type="PROSITE" id="PS51832">
    <property type="entry name" value="HD_GYP"/>
    <property type="match status" value="1"/>
</dbReference>
<dbReference type="NCBIfam" id="TIGR00229">
    <property type="entry name" value="sensory_box"/>
    <property type="match status" value="1"/>
</dbReference>
<dbReference type="SMART" id="SM00065">
    <property type="entry name" value="GAF"/>
    <property type="match status" value="1"/>
</dbReference>
<dbReference type="InterPro" id="IPR003018">
    <property type="entry name" value="GAF"/>
</dbReference>
<dbReference type="CDD" id="cd00077">
    <property type="entry name" value="HDc"/>
    <property type="match status" value="1"/>
</dbReference>
<dbReference type="SUPFAM" id="SSF109604">
    <property type="entry name" value="HD-domain/PDEase-like"/>
    <property type="match status" value="1"/>
</dbReference>
<dbReference type="Pfam" id="PF08448">
    <property type="entry name" value="PAS_4"/>
    <property type="match status" value="2"/>
</dbReference>
<dbReference type="InterPro" id="IPR037522">
    <property type="entry name" value="HD_GYP_dom"/>
</dbReference>
<dbReference type="Pfam" id="PF13487">
    <property type="entry name" value="HD_5"/>
    <property type="match status" value="1"/>
</dbReference>
<feature type="region of interest" description="Disordered" evidence="1">
    <location>
        <begin position="1"/>
        <end position="37"/>
    </location>
</feature>
<dbReference type="InterPro" id="IPR013656">
    <property type="entry name" value="PAS_4"/>
</dbReference>
<dbReference type="PANTHER" id="PTHR45228:SF1">
    <property type="entry name" value="CYCLIC DI-GMP PHOSPHODIESTERASE TM_0186"/>
    <property type="match status" value="1"/>
</dbReference>
<dbReference type="InterPro" id="IPR003607">
    <property type="entry name" value="HD/PDEase_dom"/>
</dbReference>
<dbReference type="PROSITE" id="PS50113">
    <property type="entry name" value="PAC"/>
    <property type="match status" value="1"/>
</dbReference>
<dbReference type="SMART" id="SM00471">
    <property type="entry name" value="HDc"/>
    <property type="match status" value="1"/>
</dbReference>
<keyword evidence="6" id="KW-1185">Reference proteome</keyword>
<dbReference type="SUPFAM" id="SSF55785">
    <property type="entry name" value="PYP-like sensor domain (PAS domain)"/>
    <property type="match status" value="3"/>
</dbReference>
<evidence type="ECO:0000259" key="3">
    <source>
        <dbReference type="PROSITE" id="PS50113"/>
    </source>
</evidence>
<evidence type="ECO:0008006" key="7">
    <source>
        <dbReference type="Google" id="ProtNLM"/>
    </source>
</evidence>
<dbReference type="InterPro" id="IPR013767">
    <property type="entry name" value="PAS_fold"/>
</dbReference>
<dbReference type="Proteomes" id="UP001500191">
    <property type="component" value="Unassembled WGS sequence"/>
</dbReference>
<organism evidence="5 6">
    <name type="scientific">Deinococcus depolymerans</name>
    <dbReference type="NCBI Taxonomy" id="392408"/>
    <lineage>
        <taxon>Bacteria</taxon>
        <taxon>Thermotogati</taxon>
        <taxon>Deinococcota</taxon>
        <taxon>Deinococci</taxon>
        <taxon>Deinococcales</taxon>
        <taxon>Deinococcaceae</taxon>
        <taxon>Deinococcus</taxon>
    </lineage>
</organism>
<accession>A0ABN1C9N8</accession>
<dbReference type="Gene3D" id="1.10.3210.10">
    <property type="entry name" value="Hypothetical protein af1432"/>
    <property type="match status" value="1"/>
</dbReference>
<dbReference type="InterPro" id="IPR000700">
    <property type="entry name" value="PAS-assoc_C"/>
</dbReference>
<protein>
    <recommendedName>
        <fullName evidence="7">PAS domain S-box protein</fullName>
    </recommendedName>
</protein>
<dbReference type="SMART" id="SM00086">
    <property type="entry name" value="PAC"/>
    <property type="match status" value="2"/>
</dbReference>
<dbReference type="InterPro" id="IPR000014">
    <property type="entry name" value="PAS"/>
</dbReference>
<dbReference type="SMART" id="SM00091">
    <property type="entry name" value="PAS"/>
    <property type="match status" value="3"/>
</dbReference>
<evidence type="ECO:0000313" key="6">
    <source>
        <dbReference type="Proteomes" id="UP001500191"/>
    </source>
</evidence>
<evidence type="ECO:0000259" key="2">
    <source>
        <dbReference type="PROSITE" id="PS50112"/>
    </source>
</evidence>
<feature type="domain" description="PAC" evidence="3">
    <location>
        <begin position="233"/>
        <end position="283"/>
    </location>
</feature>
<dbReference type="InterPro" id="IPR001610">
    <property type="entry name" value="PAC"/>
</dbReference>
<gene>
    <name evidence="5" type="ORF">GCM10008937_22970</name>
</gene>
<feature type="domain" description="HD-GYP" evidence="4">
    <location>
        <begin position="566"/>
        <end position="762"/>
    </location>
</feature>
<dbReference type="PROSITE" id="PS50112">
    <property type="entry name" value="PAS"/>
    <property type="match status" value="2"/>
</dbReference>
<dbReference type="Gene3D" id="3.30.450.20">
    <property type="entry name" value="PAS domain"/>
    <property type="match status" value="3"/>
</dbReference>
<name>A0ABN1C9N8_9DEIO</name>
<reference evidence="5 6" key="1">
    <citation type="journal article" date="2019" name="Int. J. Syst. Evol. Microbiol.">
        <title>The Global Catalogue of Microorganisms (GCM) 10K type strain sequencing project: providing services to taxonomists for standard genome sequencing and annotation.</title>
        <authorList>
            <consortium name="The Broad Institute Genomics Platform"/>
            <consortium name="The Broad Institute Genome Sequencing Center for Infectious Disease"/>
            <person name="Wu L."/>
            <person name="Ma J."/>
        </authorList>
    </citation>
    <scope>NUCLEOTIDE SEQUENCE [LARGE SCALE GENOMIC DNA]</scope>
    <source>
        <strain evidence="5 6">JCM 14368</strain>
    </source>
</reference>
<dbReference type="CDD" id="cd00130">
    <property type="entry name" value="PAS"/>
    <property type="match status" value="2"/>
</dbReference>
<sequence>MKQEIRRVPGAAPAPGPDRGGREFMTQRPNAQPGRPAALGRSLLTFLTSQPEFMLLTVDAQGRIEAAQGNVAGLLGTAPETLPGQSLADLLVPEDRAALDGLTDQTRRLTGRLRSGGGGRWCELNVLPLDRPGERLVFVRDLSAQRAAEDRTRALEARRQALLDVATDAIVTIDRHGRVVVWNRAAERTFGYSEQDALHQPLVNLIVPPEARAAHLSGMSRHQQTGEGRFSGRRVELQAVRRDGERLLVAVSMTPVLIEGELFYTAFIQDLTQQQAAQRQLREQALHLNLMYEQLPVLSWTTDQDLRVRMVSGGGLARLNLDSAPLVGQRIADLLRGSSHAEQGVSAHMSALAGQRGRYTHPFREHLFEVQVSPLHSESGQTVGTVALATDVTDQRREEIGEQYRARVLRSIATGEPLGDTLHLIADLLAQQASRLQVQLLTVRGGTLQTAPGRPLPPELAGVFSGPVRPEALHPAWVTALHSRDLTVCALNEDGSWTPFRLATARMGVRALWLMPVTSRTGEVIGVIAAYRAAPGGPSVRLAGLLGQAAQLMTVAVEQDQYLQTILTTREETLRTLGVALEFRDYETKGHTDRVVRLSLDLARRLGLSGEQQDELRRGAYLHDLGKIAIPDQILLKPGRPTPDEWELIRRHPVTGYEMLRHTPALGAACLEVVLHHHEHWNGNGYPHGLAGARIPLLARVFAVVDTFDALTSARPYKAAWPEDQALAELEGMAGRVLDPQLVAAFVQLRRAARPGGAPAGPDG</sequence>
<evidence type="ECO:0000259" key="4">
    <source>
        <dbReference type="PROSITE" id="PS51832"/>
    </source>
</evidence>
<feature type="domain" description="PAS" evidence="2">
    <location>
        <begin position="155"/>
        <end position="226"/>
    </location>
</feature>
<dbReference type="PANTHER" id="PTHR45228">
    <property type="entry name" value="CYCLIC DI-GMP PHOSPHODIESTERASE TM_0186-RELATED"/>
    <property type="match status" value="1"/>
</dbReference>
<dbReference type="SUPFAM" id="SSF55781">
    <property type="entry name" value="GAF domain-like"/>
    <property type="match status" value="1"/>
</dbReference>